<keyword evidence="13" id="KW-1185">Reference proteome</keyword>
<dbReference type="Gene3D" id="1.20.1070.10">
    <property type="entry name" value="Rhodopsin 7-helix transmembrane proteins"/>
    <property type="match status" value="2"/>
</dbReference>
<name>A0AAN9BL45_9CAEN</name>
<feature type="transmembrane region" description="Helical" evidence="10">
    <location>
        <begin position="385"/>
        <end position="406"/>
    </location>
</feature>
<dbReference type="InterPro" id="IPR017452">
    <property type="entry name" value="GPCR_Rhodpsn_7TM"/>
</dbReference>
<evidence type="ECO:0000256" key="1">
    <source>
        <dbReference type="ARBA" id="ARBA00004141"/>
    </source>
</evidence>
<dbReference type="Pfam" id="PF00001">
    <property type="entry name" value="7tm_1"/>
    <property type="match status" value="1"/>
</dbReference>
<dbReference type="PANTHER" id="PTHR24238:SF47">
    <property type="entry name" value="ECDYSTEROIDS_DOPAMINE RECEPTOR-RELATED"/>
    <property type="match status" value="1"/>
</dbReference>
<feature type="region of interest" description="Disordered" evidence="9">
    <location>
        <begin position="282"/>
        <end position="306"/>
    </location>
</feature>
<feature type="transmembrane region" description="Helical" evidence="10">
    <location>
        <begin position="203"/>
        <end position="228"/>
    </location>
</feature>
<comment type="caution">
    <text evidence="12">The sequence shown here is derived from an EMBL/GenBank/DDBJ whole genome shotgun (WGS) entry which is preliminary data.</text>
</comment>
<organism evidence="12 13">
    <name type="scientific">Littorina saxatilis</name>
    <dbReference type="NCBI Taxonomy" id="31220"/>
    <lineage>
        <taxon>Eukaryota</taxon>
        <taxon>Metazoa</taxon>
        <taxon>Spiralia</taxon>
        <taxon>Lophotrochozoa</taxon>
        <taxon>Mollusca</taxon>
        <taxon>Gastropoda</taxon>
        <taxon>Caenogastropoda</taxon>
        <taxon>Littorinimorpha</taxon>
        <taxon>Littorinoidea</taxon>
        <taxon>Littorinidae</taxon>
        <taxon>Littorina</taxon>
    </lineage>
</organism>
<evidence type="ECO:0000256" key="8">
    <source>
        <dbReference type="RuleBase" id="RU000688"/>
    </source>
</evidence>
<feature type="compositionally biased region" description="Polar residues" evidence="9">
    <location>
        <begin position="294"/>
        <end position="304"/>
    </location>
</feature>
<comment type="subcellular location">
    <subcellularLocation>
        <location evidence="1">Membrane</location>
        <topology evidence="1">Multi-pass membrane protein</topology>
    </subcellularLocation>
</comment>
<feature type="transmembrane region" description="Helical" evidence="10">
    <location>
        <begin position="75"/>
        <end position="94"/>
    </location>
</feature>
<evidence type="ECO:0000256" key="7">
    <source>
        <dbReference type="ARBA" id="ARBA00023224"/>
    </source>
</evidence>
<keyword evidence="4 8" id="KW-0297">G-protein coupled receptor</keyword>
<dbReference type="PROSITE" id="PS50262">
    <property type="entry name" value="G_PROTEIN_RECEP_F1_2"/>
    <property type="match status" value="1"/>
</dbReference>
<evidence type="ECO:0000256" key="9">
    <source>
        <dbReference type="SAM" id="MobiDB-lite"/>
    </source>
</evidence>
<accession>A0AAN9BL45</accession>
<keyword evidence="7 8" id="KW-0807">Transducer</keyword>
<keyword evidence="2 8" id="KW-0812">Transmembrane</keyword>
<protein>
    <recommendedName>
        <fullName evidence="11">G-protein coupled receptors family 1 profile domain-containing protein</fullName>
    </recommendedName>
</protein>
<dbReference type="PANTHER" id="PTHR24238">
    <property type="entry name" value="G-PROTEIN COUPLED RECEPTOR"/>
    <property type="match status" value="1"/>
</dbReference>
<evidence type="ECO:0000256" key="2">
    <source>
        <dbReference type="ARBA" id="ARBA00022692"/>
    </source>
</evidence>
<feature type="transmembrane region" description="Helical" evidence="10">
    <location>
        <begin position="114"/>
        <end position="132"/>
    </location>
</feature>
<proteinExistence type="inferred from homology"/>
<feature type="domain" description="G-protein coupled receptors family 1 profile" evidence="11">
    <location>
        <begin position="56"/>
        <end position="443"/>
    </location>
</feature>
<evidence type="ECO:0000259" key="11">
    <source>
        <dbReference type="PROSITE" id="PS50262"/>
    </source>
</evidence>
<evidence type="ECO:0000256" key="6">
    <source>
        <dbReference type="ARBA" id="ARBA00023170"/>
    </source>
</evidence>
<keyword evidence="3 10" id="KW-1133">Transmembrane helix</keyword>
<reference evidence="12 13" key="1">
    <citation type="submission" date="2024-02" db="EMBL/GenBank/DDBJ databases">
        <title>Chromosome-scale genome assembly of the rough periwinkle Littorina saxatilis.</title>
        <authorList>
            <person name="De Jode A."/>
            <person name="Faria R."/>
            <person name="Formenti G."/>
            <person name="Sims Y."/>
            <person name="Smith T.P."/>
            <person name="Tracey A."/>
            <person name="Wood J.M.D."/>
            <person name="Zagrodzka Z.B."/>
            <person name="Johannesson K."/>
            <person name="Butlin R.K."/>
            <person name="Leder E.H."/>
        </authorList>
    </citation>
    <scope>NUCLEOTIDE SEQUENCE [LARGE SCALE GENOMIC DNA]</scope>
    <source>
        <strain evidence="12">Snail1</strain>
        <tissue evidence="12">Muscle</tissue>
    </source>
</reference>
<evidence type="ECO:0000256" key="4">
    <source>
        <dbReference type="ARBA" id="ARBA00023040"/>
    </source>
</evidence>
<gene>
    <name evidence="12" type="ORF">V1264_015471</name>
</gene>
<dbReference type="PRINTS" id="PR00237">
    <property type="entry name" value="GPCRRHODOPSN"/>
</dbReference>
<dbReference type="CDD" id="cd00637">
    <property type="entry name" value="7tm_classA_rhodopsin-like"/>
    <property type="match status" value="1"/>
</dbReference>
<dbReference type="GO" id="GO:0016020">
    <property type="term" value="C:membrane"/>
    <property type="evidence" value="ECO:0007669"/>
    <property type="project" value="UniProtKB-SubCell"/>
</dbReference>
<dbReference type="Proteomes" id="UP001374579">
    <property type="component" value="Unassembled WGS sequence"/>
</dbReference>
<feature type="transmembrane region" description="Helical" evidence="10">
    <location>
        <begin position="42"/>
        <end position="66"/>
    </location>
</feature>
<evidence type="ECO:0000256" key="3">
    <source>
        <dbReference type="ARBA" id="ARBA00022989"/>
    </source>
</evidence>
<dbReference type="EMBL" id="JBAMIC010000004">
    <property type="protein sequence ID" value="KAK7107572.1"/>
    <property type="molecule type" value="Genomic_DNA"/>
</dbReference>
<dbReference type="GO" id="GO:0004930">
    <property type="term" value="F:G protein-coupled receptor activity"/>
    <property type="evidence" value="ECO:0007669"/>
    <property type="project" value="UniProtKB-KW"/>
</dbReference>
<evidence type="ECO:0000313" key="12">
    <source>
        <dbReference type="EMBL" id="KAK7107572.1"/>
    </source>
</evidence>
<dbReference type="AlphaFoldDB" id="A0AAN9BL45"/>
<dbReference type="SUPFAM" id="SSF81321">
    <property type="entry name" value="Family A G protein-coupled receptor-like"/>
    <property type="match status" value="1"/>
</dbReference>
<sequence length="465" mass="52123">MEDILHRFCGQFSSNASKCSEEKLDDFRSYLSKESFRSRVPLLIYLGFVGVVGIVGNTIVVLVYWFKFTSSSKQVFILSMALCDLLMNIVTIPIKVVAIRHAYDAKVWVCKTEWVTEHCPAVLSMLILYAVAVDRCNRVCRPHSRQLSVRQSLYVVVALVMATAALFLPFNVAYGAARWDTAIAGVQVKMCSLGPRRTLAGTAHFVIVTSIFGIGFLLLLVCYVSIFVKVRSSDRRVTRSPVVCQFSKTNNQWRATITAPDKSQLKKDLDLPLDSTLDPRPSCEAKDLPLEPPASQQASSSFGNTLGDAQAATSASVSFERACTADFTIKNESIGTTSVEQRRTSFPQLSRSKVPNISNATTVFGFRTMESGARKSRVLDRSTRMMAVLSVVFLVDWIPFLVASLMRTTHYLWCENLTDCEDNLLQIAHLSFYINSMANPLVYSFTNKEFRDKCVNMFRNWCKKL</sequence>
<dbReference type="PROSITE" id="PS00237">
    <property type="entry name" value="G_PROTEIN_RECEP_F1_1"/>
    <property type="match status" value="1"/>
</dbReference>
<dbReference type="InterPro" id="IPR000276">
    <property type="entry name" value="GPCR_Rhodpsn"/>
</dbReference>
<comment type="similarity">
    <text evidence="8">Belongs to the G-protein coupled receptor 1 family.</text>
</comment>
<keyword evidence="5 10" id="KW-0472">Membrane</keyword>
<evidence type="ECO:0000256" key="10">
    <source>
        <dbReference type="SAM" id="Phobius"/>
    </source>
</evidence>
<feature type="transmembrane region" description="Helical" evidence="10">
    <location>
        <begin position="153"/>
        <end position="174"/>
    </location>
</feature>
<keyword evidence="6 8" id="KW-0675">Receptor</keyword>
<evidence type="ECO:0000256" key="5">
    <source>
        <dbReference type="ARBA" id="ARBA00023136"/>
    </source>
</evidence>
<evidence type="ECO:0000313" key="13">
    <source>
        <dbReference type="Proteomes" id="UP001374579"/>
    </source>
</evidence>